<dbReference type="GO" id="GO:0000166">
    <property type="term" value="F:nucleotide binding"/>
    <property type="evidence" value="ECO:0007669"/>
    <property type="project" value="InterPro"/>
</dbReference>
<sequence length="358" mass="38723">MGSIEVPILRWGIVGCGLISSWFVADLMVPRASPPTKHLIRAIGSSSIDKGASFASSHCPTQKPAVYASYAGVYSDPEVDVVYIGTPHVFHLQNALDAIAAGKHVLCEKPMTMNARDTQVLVEAARENGVYLMEGVWTRFNPLVAALQKLLHEDQVLGSLGRVFVDFAMDMPFSSLPANARTADPALGAGVLLDIGIYTLTWAALILDSHPQHIAAGSPSPEMASSMTIKNGVDETSTVVLNYKDVGCQAILTSTNRYQGATEFCRIEGEKGSISIGGRAASSPAFLVVRLKGQDEKRVDFPKEGVAKGFYFEADAIAEDLRSGRKESMVMPLKESLRMMSIMDSIRKINGLRYPQDD</sequence>
<dbReference type="EC" id="1.1.1.179" evidence="3"/>
<evidence type="ECO:0000256" key="1">
    <source>
        <dbReference type="ARBA" id="ARBA00010928"/>
    </source>
</evidence>
<dbReference type="SUPFAM" id="SSF51735">
    <property type="entry name" value="NAD(P)-binding Rossmann-fold domains"/>
    <property type="match status" value="1"/>
</dbReference>
<feature type="domain" description="Gfo/Idh/MocA-like oxidoreductase N-terminal" evidence="6">
    <location>
        <begin position="9"/>
        <end position="135"/>
    </location>
</feature>
<evidence type="ECO:0000256" key="3">
    <source>
        <dbReference type="ARBA" id="ARBA00038984"/>
    </source>
</evidence>
<comment type="caution">
    <text evidence="8">The sequence shown here is derived from an EMBL/GenBank/DDBJ whole genome shotgun (WGS) entry which is preliminary data.</text>
</comment>
<feature type="domain" description="GFO/IDH/MocA-like oxidoreductase" evidence="7">
    <location>
        <begin position="153"/>
        <end position="274"/>
    </location>
</feature>
<dbReference type="AlphaFoldDB" id="A0A559MDD7"/>
<evidence type="ECO:0000313" key="8">
    <source>
        <dbReference type="EMBL" id="TVY90953.1"/>
    </source>
</evidence>
<dbReference type="InterPro" id="IPR055170">
    <property type="entry name" value="GFO_IDH_MocA-like_dom"/>
</dbReference>
<evidence type="ECO:0000259" key="7">
    <source>
        <dbReference type="Pfam" id="PF22725"/>
    </source>
</evidence>
<dbReference type="Pfam" id="PF01408">
    <property type="entry name" value="GFO_IDH_MocA"/>
    <property type="match status" value="1"/>
</dbReference>
<dbReference type="Proteomes" id="UP000315522">
    <property type="component" value="Unassembled WGS sequence"/>
</dbReference>
<dbReference type="Gene3D" id="3.30.360.10">
    <property type="entry name" value="Dihydrodipicolinate Reductase, domain 2"/>
    <property type="match status" value="1"/>
</dbReference>
<dbReference type="PANTHER" id="PTHR22604:SF105">
    <property type="entry name" value="TRANS-1,2-DIHYDROBENZENE-1,2-DIOL DEHYDROGENASE"/>
    <property type="match status" value="1"/>
</dbReference>
<organism evidence="8 9">
    <name type="scientific">Lachnellula willkommii</name>
    <dbReference type="NCBI Taxonomy" id="215461"/>
    <lineage>
        <taxon>Eukaryota</taxon>
        <taxon>Fungi</taxon>
        <taxon>Dikarya</taxon>
        <taxon>Ascomycota</taxon>
        <taxon>Pezizomycotina</taxon>
        <taxon>Leotiomycetes</taxon>
        <taxon>Helotiales</taxon>
        <taxon>Lachnaceae</taxon>
        <taxon>Lachnellula</taxon>
    </lineage>
</organism>
<dbReference type="Pfam" id="PF22725">
    <property type="entry name" value="GFO_IDH_MocA_C3"/>
    <property type="match status" value="1"/>
</dbReference>
<dbReference type="GO" id="GO:0047837">
    <property type="term" value="F:D-xylose 1-dehydrogenase (NADP+) activity"/>
    <property type="evidence" value="ECO:0007669"/>
    <property type="project" value="UniProtKB-EC"/>
</dbReference>
<dbReference type="Gene3D" id="3.40.50.720">
    <property type="entry name" value="NAD(P)-binding Rossmann-like Domain"/>
    <property type="match status" value="1"/>
</dbReference>
<name>A0A559MDD7_9HELO</name>
<keyword evidence="9" id="KW-1185">Reference proteome</keyword>
<comment type="catalytic activity">
    <reaction evidence="5">
        <text>D-xylose + NADP(+) = D-xylono-1,5-lactone + NADPH + H(+)</text>
        <dbReference type="Rhea" id="RHEA:22000"/>
        <dbReference type="ChEBI" id="CHEBI:15378"/>
        <dbReference type="ChEBI" id="CHEBI:15867"/>
        <dbReference type="ChEBI" id="CHEBI:53455"/>
        <dbReference type="ChEBI" id="CHEBI:57783"/>
        <dbReference type="ChEBI" id="CHEBI:58349"/>
        <dbReference type="EC" id="1.1.1.179"/>
    </reaction>
</comment>
<evidence type="ECO:0000256" key="5">
    <source>
        <dbReference type="ARBA" id="ARBA00049233"/>
    </source>
</evidence>
<reference evidence="8 9" key="1">
    <citation type="submission" date="2018-05" db="EMBL/GenBank/DDBJ databases">
        <title>Genome sequencing and assembly of the regulated plant pathogen Lachnellula willkommii and related sister species for the development of diagnostic species identification markers.</title>
        <authorList>
            <person name="Giroux E."/>
            <person name="Bilodeau G."/>
        </authorList>
    </citation>
    <scope>NUCLEOTIDE SEQUENCE [LARGE SCALE GENOMIC DNA]</scope>
    <source>
        <strain evidence="8 9">CBS 172.35</strain>
    </source>
</reference>
<evidence type="ECO:0000256" key="4">
    <source>
        <dbReference type="ARBA" id="ARBA00042988"/>
    </source>
</evidence>
<gene>
    <name evidence="8" type="primary">dhd1</name>
    <name evidence="8" type="ORF">LAWI1_G001691</name>
</gene>
<dbReference type="InterPro" id="IPR036291">
    <property type="entry name" value="NAD(P)-bd_dom_sf"/>
</dbReference>
<evidence type="ECO:0000313" key="9">
    <source>
        <dbReference type="Proteomes" id="UP000315522"/>
    </source>
</evidence>
<evidence type="ECO:0000256" key="2">
    <source>
        <dbReference type="ARBA" id="ARBA00023002"/>
    </source>
</evidence>
<dbReference type="PANTHER" id="PTHR22604">
    <property type="entry name" value="OXIDOREDUCTASES"/>
    <property type="match status" value="1"/>
</dbReference>
<dbReference type="EMBL" id="QGML01000691">
    <property type="protein sequence ID" value="TVY90953.1"/>
    <property type="molecule type" value="Genomic_DNA"/>
</dbReference>
<evidence type="ECO:0000259" key="6">
    <source>
        <dbReference type="Pfam" id="PF01408"/>
    </source>
</evidence>
<protein>
    <recommendedName>
        <fullName evidence="3">D-xylose 1-dehydrogenase (NADP(+), D-xylono-1,5-lactone-forming)</fullName>
        <ecNumber evidence="3">1.1.1.179</ecNumber>
    </recommendedName>
    <alternativeName>
        <fullName evidence="4">D-xylose-NADP dehydrogenase</fullName>
    </alternativeName>
</protein>
<dbReference type="InterPro" id="IPR000683">
    <property type="entry name" value="Gfo/Idh/MocA-like_OxRdtase_N"/>
</dbReference>
<proteinExistence type="inferred from homology"/>
<comment type="similarity">
    <text evidence="1">Belongs to the Gfo/Idh/MocA family.</text>
</comment>
<accession>A0A559MDD7</accession>
<keyword evidence="2" id="KW-0560">Oxidoreductase</keyword>
<dbReference type="InterPro" id="IPR050984">
    <property type="entry name" value="Gfo/Idh/MocA_domain"/>
</dbReference>
<dbReference type="SUPFAM" id="SSF55347">
    <property type="entry name" value="Glyceraldehyde-3-phosphate dehydrogenase-like, C-terminal domain"/>
    <property type="match status" value="1"/>
</dbReference>